<name>A0AA38LY64_9TREE</name>
<dbReference type="Gene3D" id="3.30.390.80">
    <property type="entry name" value="DNA repair protein Rad52/59/22"/>
    <property type="match status" value="1"/>
</dbReference>
<dbReference type="RefSeq" id="XP_052948283.1">
    <property type="nucleotide sequence ID" value="XM_053086746.1"/>
</dbReference>
<dbReference type="PANTHER" id="PTHR12132:SF1">
    <property type="entry name" value="DNA REPAIR PROTEIN RAD52 HOMOLOG"/>
    <property type="match status" value="1"/>
</dbReference>
<dbReference type="Proteomes" id="UP001164286">
    <property type="component" value="Unassembled WGS sequence"/>
</dbReference>
<dbReference type="InterPro" id="IPR007232">
    <property type="entry name" value="Rad52_Rad59_Rad22"/>
</dbReference>
<organism evidence="5 6">
    <name type="scientific">Dioszegia hungarica</name>
    <dbReference type="NCBI Taxonomy" id="4972"/>
    <lineage>
        <taxon>Eukaryota</taxon>
        <taxon>Fungi</taxon>
        <taxon>Dikarya</taxon>
        <taxon>Basidiomycota</taxon>
        <taxon>Agaricomycotina</taxon>
        <taxon>Tremellomycetes</taxon>
        <taxon>Tremellales</taxon>
        <taxon>Bulleribasidiaceae</taxon>
        <taxon>Dioszegia</taxon>
    </lineage>
</organism>
<dbReference type="EMBL" id="JAKWFO010000003">
    <property type="protein sequence ID" value="KAI9638506.1"/>
    <property type="molecule type" value="Genomic_DNA"/>
</dbReference>
<dbReference type="InterPro" id="IPR042525">
    <property type="entry name" value="Rad52_Rad59_Rad22_sf"/>
</dbReference>
<gene>
    <name evidence="5" type="ORF">MKK02DRAFT_23563</name>
</gene>
<keyword evidence="4" id="KW-0234">DNA repair</keyword>
<dbReference type="GO" id="GO:0003697">
    <property type="term" value="F:single-stranded DNA binding"/>
    <property type="evidence" value="ECO:0007669"/>
    <property type="project" value="UniProtKB-ARBA"/>
</dbReference>
<keyword evidence="6" id="KW-1185">Reference proteome</keyword>
<evidence type="ECO:0000256" key="2">
    <source>
        <dbReference type="ARBA" id="ARBA00022763"/>
    </source>
</evidence>
<evidence type="ECO:0000256" key="3">
    <source>
        <dbReference type="ARBA" id="ARBA00023172"/>
    </source>
</evidence>
<keyword evidence="2" id="KW-0227">DNA damage</keyword>
<dbReference type="GO" id="GO:0000724">
    <property type="term" value="P:double-strand break repair via homologous recombination"/>
    <property type="evidence" value="ECO:0007669"/>
    <property type="project" value="TreeGrafter"/>
</dbReference>
<evidence type="ECO:0000256" key="1">
    <source>
        <dbReference type="ARBA" id="ARBA00006638"/>
    </source>
</evidence>
<dbReference type="GO" id="GO:0045002">
    <property type="term" value="P:double-strand break repair via single-strand annealing"/>
    <property type="evidence" value="ECO:0007669"/>
    <property type="project" value="TreeGrafter"/>
</dbReference>
<reference evidence="5" key="1">
    <citation type="journal article" date="2022" name="G3 (Bethesda)">
        <title>High quality genome of the basidiomycete yeast Dioszegia hungarica PDD-24b-2 isolated from cloud water.</title>
        <authorList>
            <person name="Jarrige D."/>
            <person name="Haridas S."/>
            <person name="Bleykasten-Grosshans C."/>
            <person name="Joly M."/>
            <person name="Nadalig T."/>
            <person name="Sancelme M."/>
            <person name="Vuilleumier S."/>
            <person name="Grigoriev I.V."/>
            <person name="Amato P."/>
            <person name="Bringel F."/>
        </authorList>
    </citation>
    <scope>NUCLEOTIDE SEQUENCE</scope>
    <source>
        <strain evidence="5">PDD-24b-2</strain>
    </source>
</reference>
<sequence length="165" mass="17961">MQPQQSITPWSEERLAQMQVRLSRKLGPEYVSQRPGPGGGPKLSYIEGWKVINLANEVFGFSGWSSSIVSLVTDFIDVNEQGRCSISVSAQVRITLRDGAFHEDIGSGQAENVRGKASALDKAKKEAVTDATKRALRSFGNVLGNCLYDKSFTANVSKMKVPPVS</sequence>
<dbReference type="GeneID" id="77725947"/>
<comment type="caution">
    <text evidence="5">The sequence shown here is derived from an EMBL/GenBank/DDBJ whole genome shotgun (WGS) entry which is preliminary data.</text>
</comment>
<protein>
    <submittedName>
        <fullName evidence="5">Recombination protein Rad52</fullName>
    </submittedName>
</protein>
<dbReference type="FunFam" id="3.30.390.80:FF:000001">
    <property type="entry name" value="DNA repair protein RAD52 homolog"/>
    <property type="match status" value="1"/>
</dbReference>
<keyword evidence="3" id="KW-0233">DNA recombination</keyword>
<dbReference type="PANTHER" id="PTHR12132">
    <property type="entry name" value="DNA REPAIR AND RECOMBINATION PROTEIN RAD52, RAD59"/>
    <property type="match status" value="1"/>
</dbReference>
<proteinExistence type="inferred from homology"/>
<dbReference type="GO" id="GO:0006312">
    <property type="term" value="P:mitotic recombination"/>
    <property type="evidence" value="ECO:0007669"/>
    <property type="project" value="TreeGrafter"/>
</dbReference>
<comment type="similarity">
    <text evidence="1">Belongs to the RAD52 family.</text>
</comment>
<evidence type="ECO:0000256" key="4">
    <source>
        <dbReference type="ARBA" id="ARBA00023204"/>
    </source>
</evidence>
<accession>A0AA38LY64</accession>
<dbReference type="Pfam" id="PF04098">
    <property type="entry name" value="Rad52_Rad22"/>
    <property type="match status" value="1"/>
</dbReference>
<dbReference type="InterPro" id="IPR041247">
    <property type="entry name" value="Rad52_fam"/>
</dbReference>
<dbReference type="AlphaFoldDB" id="A0AA38LY64"/>
<dbReference type="GO" id="GO:0005634">
    <property type="term" value="C:nucleus"/>
    <property type="evidence" value="ECO:0007669"/>
    <property type="project" value="TreeGrafter"/>
</dbReference>
<evidence type="ECO:0000313" key="6">
    <source>
        <dbReference type="Proteomes" id="UP001164286"/>
    </source>
</evidence>
<dbReference type="SUPFAM" id="SSF54768">
    <property type="entry name" value="dsRNA-binding domain-like"/>
    <property type="match status" value="1"/>
</dbReference>
<evidence type="ECO:0000313" key="5">
    <source>
        <dbReference type="EMBL" id="KAI9638506.1"/>
    </source>
</evidence>